<dbReference type="Proteomes" id="UP000247702">
    <property type="component" value="Unassembled WGS sequence"/>
</dbReference>
<feature type="compositionally biased region" description="Basic and acidic residues" evidence="1">
    <location>
        <begin position="228"/>
        <end position="237"/>
    </location>
</feature>
<dbReference type="AlphaFoldDB" id="A0A2Z6RVR5"/>
<dbReference type="EMBL" id="BEXD01004119">
    <property type="protein sequence ID" value="GBC07076.1"/>
    <property type="molecule type" value="Genomic_DNA"/>
</dbReference>
<reference evidence="2 3" key="1">
    <citation type="submission" date="2017-11" db="EMBL/GenBank/DDBJ databases">
        <title>The genome of Rhizophagus clarus HR1 reveals common genetic basis of auxotrophy among arbuscular mycorrhizal fungi.</title>
        <authorList>
            <person name="Kobayashi Y."/>
        </authorList>
    </citation>
    <scope>NUCLEOTIDE SEQUENCE [LARGE SCALE GENOMIC DNA]</scope>
    <source>
        <strain evidence="2 3">HR1</strain>
    </source>
</reference>
<evidence type="ECO:0000256" key="1">
    <source>
        <dbReference type="SAM" id="MobiDB-lite"/>
    </source>
</evidence>
<evidence type="ECO:0000313" key="3">
    <source>
        <dbReference type="Proteomes" id="UP000247702"/>
    </source>
</evidence>
<name>A0A2Z6RVR5_9GLOM</name>
<evidence type="ECO:0000313" key="2">
    <source>
        <dbReference type="EMBL" id="GBC07076.1"/>
    </source>
</evidence>
<sequence>MNNLDKFMLDFVPKNYEINEFFTKTTLKWWDRVDLFTKFIYAVNPIITPQEVLKEYDRSLAKIINIKGINSFVVEHIKSFQNRMILAQTLKTIGLTLLDLRRQQAKKRKITTEITREDFQTAVENDRINNKAEIFSDDYTQEPDEAVDEIFRYPCSNINNSPSRATPPLQHYSHLQSQQPQISSPSDPFISPGIEPETDVSENEDGSEKSDFDTSDHEETVDEMVSNDNKKNGPLREEHREMIEKVYNNMKKERMWRLSTGKYVEEELFKLGKKLKFEQLVFIFFVSLLQLCYKMIY</sequence>
<accession>A0A2Z6RVR5</accession>
<gene>
    <name evidence="2" type="ORF">RclHR1_07230003</name>
</gene>
<proteinExistence type="predicted"/>
<organism evidence="2 3">
    <name type="scientific">Rhizophagus clarus</name>
    <dbReference type="NCBI Taxonomy" id="94130"/>
    <lineage>
        <taxon>Eukaryota</taxon>
        <taxon>Fungi</taxon>
        <taxon>Fungi incertae sedis</taxon>
        <taxon>Mucoromycota</taxon>
        <taxon>Glomeromycotina</taxon>
        <taxon>Glomeromycetes</taxon>
        <taxon>Glomerales</taxon>
        <taxon>Glomeraceae</taxon>
        <taxon>Rhizophagus</taxon>
    </lineage>
</organism>
<feature type="compositionally biased region" description="Basic and acidic residues" evidence="1">
    <location>
        <begin position="206"/>
        <end position="218"/>
    </location>
</feature>
<keyword evidence="3" id="KW-1185">Reference proteome</keyword>
<feature type="compositionally biased region" description="Low complexity" evidence="1">
    <location>
        <begin position="176"/>
        <end position="192"/>
    </location>
</feature>
<protein>
    <submittedName>
        <fullName evidence="2">Uncharacterized protein</fullName>
    </submittedName>
</protein>
<feature type="region of interest" description="Disordered" evidence="1">
    <location>
        <begin position="158"/>
        <end position="237"/>
    </location>
</feature>
<feature type="compositionally biased region" description="Acidic residues" evidence="1">
    <location>
        <begin position="196"/>
        <end position="205"/>
    </location>
</feature>
<comment type="caution">
    <text evidence="2">The sequence shown here is derived from an EMBL/GenBank/DDBJ whole genome shotgun (WGS) entry which is preliminary data.</text>
</comment>